<name>A0A024WY86_PLAFA</name>
<sequence>MLRRKIHIHFNSYKKHFFSQLINKEKHDKITGNVIMFDKRKGYGFISMTYTKKKKKKKKKIYIYSQKKNIYYAYLYLYLYEQ</sequence>
<protein>
    <recommendedName>
        <fullName evidence="3">CSD domain-containing protein</fullName>
    </recommendedName>
</protein>
<organism evidence="1 2">
    <name type="scientific">Plasmodium falciparum MaliPS096_E11</name>
    <dbReference type="NCBI Taxonomy" id="1036727"/>
    <lineage>
        <taxon>Eukaryota</taxon>
        <taxon>Sar</taxon>
        <taxon>Alveolata</taxon>
        <taxon>Apicomplexa</taxon>
        <taxon>Aconoidasida</taxon>
        <taxon>Haemosporida</taxon>
        <taxon>Plasmodiidae</taxon>
        <taxon>Plasmodium</taxon>
        <taxon>Plasmodium (Laverania)</taxon>
    </lineage>
</organism>
<proteinExistence type="predicted"/>
<gene>
    <name evidence="1" type="ORF">PFMALIP_00078</name>
</gene>
<reference evidence="1 2" key="2">
    <citation type="submission" date="2013-02" db="EMBL/GenBank/DDBJ databases">
        <title>The Genome Sequence of Plasmodium falciparum MaliPS096_E11.</title>
        <authorList>
            <consortium name="The Broad Institute Genome Sequencing Platform"/>
            <consortium name="The Broad Institute Genome Sequencing Center for Infectious Disease"/>
            <person name="Neafsey D."/>
            <person name="Cheeseman I."/>
            <person name="Volkman S."/>
            <person name="Adams J."/>
            <person name="Walker B."/>
            <person name="Young S.K."/>
            <person name="Zeng Q."/>
            <person name="Gargeya S."/>
            <person name="Fitzgerald M."/>
            <person name="Haas B."/>
            <person name="Abouelleil A."/>
            <person name="Alvarado L."/>
            <person name="Arachchi H.M."/>
            <person name="Berlin A.M."/>
            <person name="Chapman S.B."/>
            <person name="Dewar J."/>
            <person name="Goldberg J."/>
            <person name="Griggs A."/>
            <person name="Gujja S."/>
            <person name="Hansen M."/>
            <person name="Howarth C."/>
            <person name="Imamovic A."/>
            <person name="Larimer J."/>
            <person name="McCowan C."/>
            <person name="Murphy C."/>
            <person name="Neiman D."/>
            <person name="Pearson M."/>
            <person name="Priest M."/>
            <person name="Roberts A."/>
            <person name="Saif S."/>
            <person name="Shea T."/>
            <person name="Sisk P."/>
            <person name="Sykes S."/>
            <person name="Wortman J."/>
            <person name="Nusbaum C."/>
            <person name="Birren B."/>
        </authorList>
    </citation>
    <scope>NUCLEOTIDE SEQUENCE [LARGE SCALE GENOMIC DNA]</scope>
    <source>
        <strain evidence="1 2">MaliPS096_E11</strain>
    </source>
</reference>
<dbReference type="EMBL" id="KI925475">
    <property type="protein sequence ID" value="ETW51875.1"/>
    <property type="molecule type" value="Genomic_DNA"/>
</dbReference>
<evidence type="ECO:0008006" key="3">
    <source>
        <dbReference type="Google" id="ProtNLM"/>
    </source>
</evidence>
<evidence type="ECO:0000313" key="2">
    <source>
        <dbReference type="Proteomes" id="UP000030699"/>
    </source>
</evidence>
<evidence type="ECO:0000313" key="1">
    <source>
        <dbReference type="EMBL" id="ETW51875.1"/>
    </source>
</evidence>
<dbReference type="Gene3D" id="2.40.50.140">
    <property type="entry name" value="Nucleic acid-binding proteins"/>
    <property type="match status" value="1"/>
</dbReference>
<reference evidence="1 2" key="1">
    <citation type="submission" date="2013-02" db="EMBL/GenBank/DDBJ databases">
        <title>The Genome Annotation of Plasmodium falciparum MaliPS096_E11.</title>
        <authorList>
            <consortium name="The Broad Institute Genome Sequencing Platform"/>
            <consortium name="The Broad Institute Genome Sequencing Center for Infectious Disease"/>
            <person name="Neafsey D."/>
            <person name="Hoffman S."/>
            <person name="Volkman S."/>
            <person name="Rosenthal P."/>
            <person name="Walker B."/>
            <person name="Young S.K."/>
            <person name="Zeng Q."/>
            <person name="Gargeya S."/>
            <person name="Fitzgerald M."/>
            <person name="Haas B."/>
            <person name="Abouelleil A."/>
            <person name="Allen A.W."/>
            <person name="Alvarado L."/>
            <person name="Arachchi H.M."/>
            <person name="Berlin A.M."/>
            <person name="Chapman S.B."/>
            <person name="Gainer-Dewar J."/>
            <person name="Goldberg J."/>
            <person name="Griggs A."/>
            <person name="Gujja S."/>
            <person name="Hansen M."/>
            <person name="Howarth C."/>
            <person name="Imamovic A."/>
            <person name="Ireland A."/>
            <person name="Larimer J."/>
            <person name="McCowan C."/>
            <person name="Murphy C."/>
            <person name="Pearson M."/>
            <person name="Poon T.W."/>
            <person name="Priest M."/>
            <person name="Roberts A."/>
            <person name="Saif S."/>
            <person name="Shea T."/>
            <person name="Sisk P."/>
            <person name="Sykes S."/>
            <person name="Wortman J."/>
            <person name="Nusbaum C."/>
            <person name="Birren B."/>
        </authorList>
    </citation>
    <scope>NUCLEOTIDE SEQUENCE [LARGE SCALE GENOMIC DNA]</scope>
    <source>
        <strain evidence="1 2">MaliPS096_E11</strain>
    </source>
</reference>
<dbReference type="InterPro" id="IPR012340">
    <property type="entry name" value="NA-bd_OB-fold"/>
</dbReference>
<dbReference type="Proteomes" id="UP000030699">
    <property type="component" value="Unassembled WGS sequence"/>
</dbReference>
<accession>A0A024WY86</accession>
<dbReference type="AlphaFoldDB" id="A0A024WY86"/>